<evidence type="ECO:0000313" key="1">
    <source>
        <dbReference type="EMBL" id="TMQ96817.1"/>
    </source>
</evidence>
<dbReference type="EMBL" id="VCKW01000105">
    <property type="protein sequence ID" value="TMQ96817.1"/>
    <property type="molecule type" value="Genomic_DNA"/>
</dbReference>
<organism evidence="1 2">
    <name type="scientific">Actinomadura soli</name>
    <dbReference type="NCBI Taxonomy" id="2508997"/>
    <lineage>
        <taxon>Bacteria</taxon>
        <taxon>Bacillati</taxon>
        <taxon>Actinomycetota</taxon>
        <taxon>Actinomycetes</taxon>
        <taxon>Streptosporangiales</taxon>
        <taxon>Thermomonosporaceae</taxon>
        <taxon>Actinomadura</taxon>
    </lineage>
</organism>
<keyword evidence="2" id="KW-1185">Reference proteome</keyword>
<gene>
    <name evidence="1" type="ORF">ETD83_20920</name>
</gene>
<accession>A0A5C4J9P0</accession>
<proteinExistence type="predicted"/>
<dbReference type="RefSeq" id="WP_138646828.1">
    <property type="nucleotide sequence ID" value="NZ_VCKW01000105.1"/>
</dbReference>
<comment type="caution">
    <text evidence="1">The sequence shown here is derived from an EMBL/GenBank/DDBJ whole genome shotgun (WGS) entry which is preliminary data.</text>
</comment>
<reference evidence="1 2" key="1">
    <citation type="submission" date="2019-05" db="EMBL/GenBank/DDBJ databases">
        <title>Draft genome sequence of Actinomadura sp. 14C53.</title>
        <authorList>
            <person name="Saricaoglu S."/>
            <person name="Isik K."/>
        </authorList>
    </citation>
    <scope>NUCLEOTIDE SEQUENCE [LARGE SCALE GENOMIC DNA]</scope>
    <source>
        <strain evidence="1 2">14C53</strain>
    </source>
</reference>
<dbReference type="AlphaFoldDB" id="A0A5C4J9P0"/>
<sequence length="131" mass="14229">MSDLLELPSALDNLVERGDALHTVIEKVGEYAPAVAELMETLATISDQVTEERMNEVTDQSLDLRRTNVAIFVALLHDAVVGLGAVLFSMDLDEWLGEREHDALPGAQGAVYSLIESLSVLANGIRPGERE</sequence>
<evidence type="ECO:0000313" key="2">
    <source>
        <dbReference type="Proteomes" id="UP000309174"/>
    </source>
</evidence>
<name>A0A5C4J9P0_9ACTN</name>
<dbReference type="Proteomes" id="UP000309174">
    <property type="component" value="Unassembled WGS sequence"/>
</dbReference>
<dbReference type="OrthoDB" id="3483192at2"/>
<protein>
    <submittedName>
        <fullName evidence="1">Uncharacterized protein</fullName>
    </submittedName>
</protein>